<proteinExistence type="predicted"/>
<dbReference type="Gene3D" id="1.10.10.10">
    <property type="entry name" value="Winged helix-like DNA-binding domain superfamily/Winged helix DNA-binding domain"/>
    <property type="match status" value="1"/>
</dbReference>
<feature type="domain" description="HTH deoR-type" evidence="5">
    <location>
        <begin position="3"/>
        <end position="58"/>
    </location>
</feature>
<keyword evidence="3" id="KW-0804">Transcription</keyword>
<reference evidence="6 7" key="1">
    <citation type="submission" date="2019-06" db="EMBL/GenBank/DDBJ databases">
        <title>Sequencing the genomes of 1000 actinobacteria strains.</title>
        <authorList>
            <person name="Klenk H.-P."/>
        </authorList>
    </citation>
    <scope>NUCLEOTIDE SEQUENCE [LARGE SCALE GENOMIC DNA]</scope>
    <source>
        <strain evidence="6 7">DSM 44826</strain>
    </source>
</reference>
<dbReference type="InterPro" id="IPR036388">
    <property type="entry name" value="WH-like_DNA-bd_sf"/>
</dbReference>
<dbReference type="InterPro" id="IPR014036">
    <property type="entry name" value="DeoR-like_C"/>
</dbReference>
<dbReference type="GO" id="GO:0003677">
    <property type="term" value="F:DNA binding"/>
    <property type="evidence" value="ECO:0007669"/>
    <property type="project" value="UniProtKB-KW"/>
</dbReference>
<dbReference type="Pfam" id="PF00455">
    <property type="entry name" value="DeoRC"/>
    <property type="match status" value="2"/>
</dbReference>
<dbReference type="InterPro" id="IPR036390">
    <property type="entry name" value="WH_DNA-bd_sf"/>
</dbReference>
<dbReference type="SMART" id="SM01134">
    <property type="entry name" value="DeoRC"/>
    <property type="match status" value="1"/>
</dbReference>
<evidence type="ECO:0000256" key="4">
    <source>
        <dbReference type="SAM" id="MobiDB-lite"/>
    </source>
</evidence>
<evidence type="ECO:0000256" key="3">
    <source>
        <dbReference type="ARBA" id="ARBA00023163"/>
    </source>
</evidence>
<feature type="region of interest" description="Disordered" evidence="4">
    <location>
        <begin position="153"/>
        <end position="182"/>
    </location>
</feature>
<dbReference type="AlphaFoldDB" id="A0A561TWE7"/>
<dbReference type="SMART" id="SM00420">
    <property type="entry name" value="HTH_DEOR"/>
    <property type="match status" value="1"/>
</dbReference>
<keyword evidence="2" id="KW-0238">DNA-binding</keyword>
<feature type="compositionally biased region" description="Basic and acidic residues" evidence="4">
    <location>
        <begin position="156"/>
        <end position="173"/>
    </location>
</feature>
<evidence type="ECO:0000259" key="5">
    <source>
        <dbReference type="PROSITE" id="PS51000"/>
    </source>
</evidence>
<dbReference type="PANTHER" id="PTHR30363:SF44">
    <property type="entry name" value="AGA OPERON TRANSCRIPTIONAL REPRESSOR-RELATED"/>
    <property type="match status" value="1"/>
</dbReference>
<organism evidence="6 7">
    <name type="scientific">Kitasatospora viridis</name>
    <dbReference type="NCBI Taxonomy" id="281105"/>
    <lineage>
        <taxon>Bacteria</taxon>
        <taxon>Bacillati</taxon>
        <taxon>Actinomycetota</taxon>
        <taxon>Actinomycetes</taxon>
        <taxon>Kitasatosporales</taxon>
        <taxon>Streptomycetaceae</taxon>
        <taxon>Kitasatospora</taxon>
    </lineage>
</organism>
<dbReference type="PROSITE" id="PS51000">
    <property type="entry name" value="HTH_DEOR_2"/>
    <property type="match status" value="1"/>
</dbReference>
<dbReference type="InterPro" id="IPR050313">
    <property type="entry name" value="Carb_Metab_HTH_regulators"/>
</dbReference>
<dbReference type="PROSITE" id="PS00894">
    <property type="entry name" value="HTH_DEOR_1"/>
    <property type="match status" value="1"/>
</dbReference>
<dbReference type="RefSeq" id="WP_145909032.1">
    <property type="nucleotide sequence ID" value="NZ_BAAAMZ010000010.1"/>
</dbReference>
<dbReference type="Pfam" id="PF08220">
    <property type="entry name" value="HTH_DeoR"/>
    <property type="match status" value="1"/>
</dbReference>
<accession>A0A561TWE7</accession>
<dbReference type="InterPro" id="IPR037171">
    <property type="entry name" value="NagB/RpiA_transferase-like"/>
</dbReference>
<gene>
    <name evidence="6" type="ORF">FHX73_12552</name>
</gene>
<evidence type="ECO:0000256" key="2">
    <source>
        <dbReference type="ARBA" id="ARBA00023125"/>
    </source>
</evidence>
<dbReference type="InterPro" id="IPR001034">
    <property type="entry name" value="DeoR_HTH"/>
</dbReference>
<evidence type="ECO:0000256" key="1">
    <source>
        <dbReference type="ARBA" id="ARBA00023015"/>
    </source>
</evidence>
<dbReference type="PRINTS" id="PR00037">
    <property type="entry name" value="HTHLACR"/>
</dbReference>
<keyword evidence="1" id="KW-0805">Transcription regulation</keyword>
<dbReference type="InterPro" id="IPR018356">
    <property type="entry name" value="Tscrpt_reg_HTH_DeoR_CS"/>
</dbReference>
<dbReference type="PANTHER" id="PTHR30363">
    <property type="entry name" value="HTH-TYPE TRANSCRIPTIONAL REGULATOR SRLR-RELATED"/>
    <property type="match status" value="1"/>
</dbReference>
<evidence type="ECO:0000313" key="7">
    <source>
        <dbReference type="Proteomes" id="UP000317940"/>
    </source>
</evidence>
<sequence length="299" mass="31566">MLTQQRRDLIAAQLSRYGRVRTGELCRRWSVSAMTVRRDLSVLESQGLAHRVHGGAIRVTAWPEPGPAQRDHGSITGQCCEDDGAEVEVACAQRAMAATVAATVQPGATVALTGGPAAEALAAELARHEMITVVTNSLRVASVLSAGQRARTAAMHRQDLPDRQPHPLTDRRGGPTVILTSGHQTPSGLLVGPLAVSATESMNVETFFTDCTGLDADTGPTVGDLADAEVRRRFVRSADRTVLLATPEVFGVRALAAFGRLSDVDTLVTTRTAVSGAARDTVLRATADVLLTSTCAGRR</sequence>
<dbReference type="SUPFAM" id="SSF46785">
    <property type="entry name" value="Winged helix' DNA-binding domain"/>
    <property type="match status" value="1"/>
</dbReference>
<keyword evidence="7" id="KW-1185">Reference proteome</keyword>
<dbReference type="SUPFAM" id="SSF100950">
    <property type="entry name" value="NagB/RpiA/CoA transferase-like"/>
    <property type="match status" value="1"/>
</dbReference>
<dbReference type="EMBL" id="VIWT01000002">
    <property type="protein sequence ID" value="TWF91437.1"/>
    <property type="molecule type" value="Genomic_DNA"/>
</dbReference>
<name>A0A561TWE7_9ACTN</name>
<protein>
    <submittedName>
        <fullName evidence="6">DeoR family transcriptional regulator</fullName>
    </submittedName>
</protein>
<comment type="caution">
    <text evidence="6">The sequence shown here is derived from an EMBL/GenBank/DDBJ whole genome shotgun (WGS) entry which is preliminary data.</text>
</comment>
<dbReference type="OrthoDB" id="7688673at2"/>
<dbReference type="Proteomes" id="UP000317940">
    <property type="component" value="Unassembled WGS sequence"/>
</dbReference>
<dbReference type="GO" id="GO:0003700">
    <property type="term" value="F:DNA-binding transcription factor activity"/>
    <property type="evidence" value="ECO:0007669"/>
    <property type="project" value="InterPro"/>
</dbReference>
<evidence type="ECO:0000313" key="6">
    <source>
        <dbReference type="EMBL" id="TWF91437.1"/>
    </source>
</evidence>